<geneLocation type="plasmid" evidence="1 2">
    <name>plas4</name>
</geneLocation>
<dbReference type="AlphaFoldDB" id="A0A6G9D443"/>
<organism evidence="1 2">
    <name type="scientific">Rhodococcus erythropolis</name>
    <name type="common">Arthrobacter picolinophilus</name>
    <dbReference type="NCBI Taxonomy" id="1833"/>
    <lineage>
        <taxon>Bacteria</taxon>
        <taxon>Bacillati</taxon>
        <taxon>Actinomycetota</taxon>
        <taxon>Actinomycetes</taxon>
        <taxon>Mycobacteriales</taxon>
        <taxon>Nocardiaceae</taxon>
        <taxon>Rhodococcus</taxon>
        <taxon>Rhodococcus erythropolis group</taxon>
    </lineage>
</organism>
<gene>
    <name evidence="1" type="ORF">G9444_6812</name>
</gene>
<sequence>MLFERGGELFHCGRFGPVTETYPDVLSTGRTGTGSEMEHVQLIQLIGKFVGIRSCYLWPIFACIEVERQKPVPEIRISQV</sequence>
<proteinExistence type="predicted"/>
<protein>
    <submittedName>
        <fullName evidence="1">Uncharacterized protein</fullName>
    </submittedName>
</protein>
<name>A0A6G9D443_RHOER</name>
<evidence type="ECO:0000313" key="2">
    <source>
        <dbReference type="Proteomes" id="UP000502345"/>
    </source>
</evidence>
<reference evidence="1 2" key="1">
    <citation type="submission" date="2020-03" db="EMBL/GenBank/DDBJ databases">
        <title>Screen low temperature-resistant strains for efficient degradation of petroleum hydrocarbons under the low temperature.</title>
        <authorList>
            <person name="Wang Y."/>
            <person name="Chen J."/>
        </authorList>
    </citation>
    <scope>NUCLEOTIDE SEQUENCE [LARGE SCALE GENOMIC DNA]</scope>
    <source>
        <strain evidence="1 2">KB1</strain>
        <plasmid evidence="1 2">plas4</plasmid>
    </source>
</reference>
<accession>A0A6G9D443</accession>
<dbReference type="EMBL" id="CP050127">
    <property type="protein sequence ID" value="QIP44055.1"/>
    <property type="molecule type" value="Genomic_DNA"/>
</dbReference>
<dbReference type="Proteomes" id="UP000502345">
    <property type="component" value="Plasmid plas4"/>
</dbReference>
<evidence type="ECO:0000313" key="1">
    <source>
        <dbReference type="EMBL" id="QIP44055.1"/>
    </source>
</evidence>
<keyword evidence="1" id="KW-0614">Plasmid</keyword>